<dbReference type="InterPro" id="IPR005821">
    <property type="entry name" value="Ion_trans_dom"/>
</dbReference>
<keyword evidence="8 14" id="KW-1133">Transmembrane helix</keyword>
<gene>
    <name evidence="17" type="ORF">KUTeg_022075</name>
</gene>
<dbReference type="InterPro" id="IPR050599">
    <property type="entry name" value="VDCC_alpha-1_subunit"/>
</dbReference>
<dbReference type="PANTHER" id="PTHR45628:SF7">
    <property type="entry name" value="VOLTAGE-DEPENDENT CALCIUM CHANNEL TYPE A SUBUNIT ALPHA-1"/>
    <property type="match status" value="1"/>
</dbReference>
<evidence type="ECO:0000313" key="17">
    <source>
        <dbReference type="EMBL" id="KAJ8300556.1"/>
    </source>
</evidence>
<feature type="transmembrane region" description="Helical" evidence="14">
    <location>
        <begin position="537"/>
        <end position="556"/>
    </location>
</feature>
<dbReference type="InterPro" id="IPR027359">
    <property type="entry name" value="Volt_channel_dom_sf"/>
</dbReference>
<accession>A0ABQ9E825</accession>
<evidence type="ECO:0000256" key="6">
    <source>
        <dbReference type="ARBA" id="ARBA00022837"/>
    </source>
</evidence>
<feature type="transmembrane region" description="Helical" evidence="14">
    <location>
        <begin position="307"/>
        <end position="326"/>
    </location>
</feature>
<keyword evidence="2" id="KW-0813">Transport</keyword>
<keyword evidence="15" id="KW-0732">Signal</keyword>
<evidence type="ECO:0000313" key="18">
    <source>
        <dbReference type="Proteomes" id="UP001217089"/>
    </source>
</evidence>
<dbReference type="Pfam" id="PF00520">
    <property type="entry name" value="Ion_trans"/>
    <property type="match status" value="2"/>
</dbReference>
<dbReference type="Gene3D" id="1.10.287.70">
    <property type="match status" value="1"/>
</dbReference>
<keyword evidence="9" id="KW-0406">Ion transport</keyword>
<evidence type="ECO:0000256" key="4">
    <source>
        <dbReference type="ARBA" id="ARBA00022673"/>
    </source>
</evidence>
<evidence type="ECO:0000256" key="7">
    <source>
        <dbReference type="ARBA" id="ARBA00022882"/>
    </source>
</evidence>
<keyword evidence="18" id="KW-1185">Reference proteome</keyword>
<keyword evidence="3" id="KW-0109">Calcium transport</keyword>
<reference evidence="17 18" key="1">
    <citation type="submission" date="2022-12" db="EMBL/GenBank/DDBJ databases">
        <title>Chromosome-level genome of Tegillarca granosa.</title>
        <authorList>
            <person name="Kim J."/>
        </authorList>
    </citation>
    <scope>NUCLEOTIDE SEQUENCE [LARGE SCALE GENOMIC DNA]</scope>
    <source>
        <strain evidence="17">Teg-2019</strain>
        <tissue evidence="17">Adductor muscle</tissue>
    </source>
</reference>
<evidence type="ECO:0000256" key="1">
    <source>
        <dbReference type="ARBA" id="ARBA00004141"/>
    </source>
</evidence>
<evidence type="ECO:0000256" key="15">
    <source>
        <dbReference type="SAM" id="SignalP"/>
    </source>
</evidence>
<evidence type="ECO:0000259" key="16">
    <source>
        <dbReference type="Pfam" id="PF00520"/>
    </source>
</evidence>
<feature type="region of interest" description="Disordered" evidence="13">
    <location>
        <begin position="97"/>
        <end position="141"/>
    </location>
</feature>
<feature type="signal peptide" evidence="15">
    <location>
        <begin position="1"/>
        <end position="18"/>
    </location>
</feature>
<keyword evidence="6" id="KW-0106">Calcium</keyword>
<dbReference type="Gene3D" id="1.20.120.350">
    <property type="entry name" value="Voltage-gated potassium channels. Chain C"/>
    <property type="match status" value="2"/>
</dbReference>
<evidence type="ECO:0000256" key="8">
    <source>
        <dbReference type="ARBA" id="ARBA00022989"/>
    </source>
</evidence>
<sequence length="608" mass="69350">MNFVLIHLSISLFIYLKAKLEMERGPMEYSDCGVNNPGVGGAPMVNICPPSPQNNEETKTSSFTYTAKDSTVVHDNLKDNRNKQAIMDAKMTNRKDMDNISLSDSSKKKDVNVDSPGAGSNNTIDLPPQNPGKEEQTGGFNQPKPMLPYSSLFIFGPTNPIRRFCHFVVNLRYFDLFIMIVISASSIALAAEDPVREVSTRNTILEYFDYAFTAVFTVEMLLKVVDLGIIFHPGSYARDWWNILDATVVICALVAFVFSDTAGKNLNTIKSLRVLRVLRPLKTINRVPKLKAVFDCVVNSLKNVANILIVYCWFQFIFSVIAVQLFKGKFFYCTDESKETKEECQGQFFSYADGSETPTVENREWRRQDFHYDNIVEAFLTLFIVTTGEGWPGILQNSMDSTSEDHGPKPSSRMEMAVFYVVFFIVFPFFFVNIFVALIIITFQEQGDNDLVDQDLDKNQKQCIDFAINARPICRFMPTNKNSAKYRIWKLVVSPKFEYFVMILIALNTVVLMMKSYEQGNAEGKGEQNQYTQILQYLNTGFTVMFTIECTLKLLGFGRNYFKDPWNIFDFITVVGSIIDVLILEFKRLANVSIINIYIYTYINSLCF</sequence>
<dbReference type="PANTHER" id="PTHR45628">
    <property type="entry name" value="VOLTAGE-DEPENDENT CALCIUM CHANNEL TYPE A SUBUNIT ALPHA-1"/>
    <property type="match status" value="1"/>
</dbReference>
<feature type="domain" description="Ion transport" evidence="16">
    <location>
        <begin position="172"/>
        <end position="447"/>
    </location>
</feature>
<comment type="subcellular location">
    <subcellularLocation>
        <location evidence="1">Membrane</location>
        <topology evidence="1">Multi-pass membrane protein</topology>
    </subcellularLocation>
</comment>
<feature type="transmembrane region" description="Helical" evidence="14">
    <location>
        <begin position="568"/>
        <end position="586"/>
    </location>
</feature>
<feature type="transmembrane region" description="Helical" evidence="14">
    <location>
        <begin position="499"/>
        <end position="517"/>
    </location>
</feature>
<evidence type="ECO:0000256" key="10">
    <source>
        <dbReference type="ARBA" id="ARBA00023136"/>
    </source>
</evidence>
<evidence type="ECO:0000256" key="13">
    <source>
        <dbReference type="SAM" id="MobiDB-lite"/>
    </source>
</evidence>
<feature type="domain" description="Ion transport" evidence="16">
    <location>
        <begin position="496"/>
        <end position="594"/>
    </location>
</feature>
<evidence type="ECO:0000256" key="5">
    <source>
        <dbReference type="ARBA" id="ARBA00022692"/>
    </source>
</evidence>
<evidence type="ECO:0000256" key="14">
    <source>
        <dbReference type="SAM" id="Phobius"/>
    </source>
</evidence>
<dbReference type="Proteomes" id="UP001217089">
    <property type="component" value="Unassembled WGS sequence"/>
</dbReference>
<keyword evidence="4" id="KW-0107">Calcium channel</keyword>
<organism evidence="17 18">
    <name type="scientific">Tegillarca granosa</name>
    <name type="common">Malaysian cockle</name>
    <name type="synonym">Anadara granosa</name>
    <dbReference type="NCBI Taxonomy" id="220873"/>
    <lineage>
        <taxon>Eukaryota</taxon>
        <taxon>Metazoa</taxon>
        <taxon>Spiralia</taxon>
        <taxon>Lophotrochozoa</taxon>
        <taxon>Mollusca</taxon>
        <taxon>Bivalvia</taxon>
        <taxon>Autobranchia</taxon>
        <taxon>Pteriomorphia</taxon>
        <taxon>Arcoida</taxon>
        <taxon>Arcoidea</taxon>
        <taxon>Arcidae</taxon>
        <taxon>Tegillarca</taxon>
    </lineage>
</organism>
<keyword evidence="12" id="KW-0407">Ion channel</keyword>
<feature type="transmembrane region" description="Helical" evidence="14">
    <location>
        <begin position="171"/>
        <end position="190"/>
    </location>
</feature>
<evidence type="ECO:0000256" key="3">
    <source>
        <dbReference type="ARBA" id="ARBA00022568"/>
    </source>
</evidence>
<keyword evidence="5 14" id="KW-0812">Transmembrane</keyword>
<evidence type="ECO:0000256" key="9">
    <source>
        <dbReference type="ARBA" id="ARBA00023065"/>
    </source>
</evidence>
<dbReference type="EMBL" id="JARBDR010000919">
    <property type="protein sequence ID" value="KAJ8300556.1"/>
    <property type="molecule type" value="Genomic_DNA"/>
</dbReference>
<keyword evidence="10 14" id="KW-0472">Membrane</keyword>
<evidence type="ECO:0000256" key="12">
    <source>
        <dbReference type="ARBA" id="ARBA00023303"/>
    </source>
</evidence>
<feature type="transmembrane region" description="Helical" evidence="14">
    <location>
        <begin position="240"/>
        <end position="258"/>
    </location>
</feature>
<evidence type="ECO:0000256" key="2">
    <source>
        <dbReference type="ARBA" id="ARBA00022448"/>
    </source>
</evidence>
<proteinExistence type="predicted"/>
<feature type="chain" id="PRO_5046580135" description="Ion transport domain-containing protein" evidence="15">
    <location>
        <begin position="19"/>
        <end position="608"/>
    </location>
</feature>
<keyword evidence="11" id="KW-0325">Glycoprotein</keyword>
<comment type="caution">
    <text evidence="17">The sequence shown here is derived from an EMBL/GenBank/DDBJ whole genome shotgun (WGS) entry which is preliminary data.</text>
</comment>
<name>A0ABQ9E825_TEGGR</name>
<dbReference type="SUPFAM" id="SSF81324">
    <property type="entry name" value="Voltage-gated potassium channels"/>
    <property type="match status" value="2"/>
</dbReference>
<evidence type="ECO:0000256" key="11">
    <source>
        <dbReference type="ARBA" id="ARBA00023180"/>
    </source>
</evidence>
<keyword evidence="7" id="KW-0851">Voltage-gated channel</keyword>
<feature type="transmembrane region" description="Helical" evidence="14">
    <location>
        <begin position="417"/>
        <end position="443"/>
    </location>
</feature>
<protein>
    <recommendedName>
        <fullName evidence="16">Ion transport domain-containing protein</fullName>
    </recommendedName>
</protein>
<feature type="transmembrane region" description="Helical" evidence="14">
    <location>
        <begin position="210"/>
        <end position="231"/>
    </location>
</feature>